<dbReference type="AlphaFoldDB" id="A0AAE0ISG8"/>
<evidence type="ECO:0000256" key="7">
    <source>
        <dbReference type="ARBA" id="ARBA00023027"/>
    </source>
</evidence>
<dbReference type="Proteomes" id="UP001283341">
    <property type="component" value="Unassembled WGS sequence"/>
</dbReference>
<evidence type="ECO:0000256" key="15">
    <source>
        <dbReference type="ARBA" id="ARBA00081452"/>
    </source>
</evidence>
<feature type="domain" description="3-beta hydroxysteroid dehydrogenase/isomerase" evidence="17">
    <location>
        <begin position="13"/>
        <end position="289"/>
    </location>
</feature>
<evidence type="ECO:0000313" key="18">
    <source>
        <dbReference type="EMBL" id="KAK3330383.1"/>
    </source>
</evidence>
<evidence type="ECO:0000313" key="19">
    <source>
        <dbReference type="Proteomes" id="UP001283341"/>
    </source>
</evidence>
<keyword evidence="6" id="KW-0560">Oxidoreductase</keyword>
<evidence type="ECO:0000256" key="12">
    <source>
        <dbReference type="ARBA" id="ARBA00067985"/>
    </source>
</evidence>
<evidence type="ECO:0000256" key="1">
    <source>
        <dbReference type="ARBA" id="ARBA00004406"/>
    </source>
</evidence>
<reference evidence="18" key="1">
    <citation type="journal article" date="2023" name="Mol. Phylogenet. Evol.">
        <title>Genome-scale phylogeny and comparative genomics of the fungal order Sordariales.</title>
        <authorList>
            <person name="Hensen N."/>
            <person name="Bonometti L."/>
            <person name="Westerberg I."/>
            <person name="Brannstrom I.O."/>
            <person name="Guillou S."/>
            <person name="Cros-Aarteil S."/>
            <person name="Calhoun S."/>
            <person name="Haridas S."/>
            <person name="Kuo A."/>
            <person name="Mondo S."/>
            <person name="Pangilinan J."/>
            <person name="Riley R."/>
            <person name="LaButti K."/>
            <person name="Andreopoulos B."/>
            <person name="Lipzen A."/>
            <person name="Chen C."/>
            <person name="Yan M."/>
            <person name="Daum C."/>
            <person name="Ng V."/>
            <person name="Clum A."/>
            <person name="Steindorff A."/>
            <person name="Ohm R.A."/>
            <person name="Martin F."/>
            <person name="Silar P."/>
            <person name="Natvig D.O."/>
            <person name="Lalanne C."/>
            <person name="Gautier V."/>
            <person name="Ament-Velasquez S.L."/>
            <person name="Kruys A."/>
            <person name="Hutchinson M.I."/>
            <person name="Powell A.J."/>
            <person name="Barry K."/>
            <person name="Miller A.N."/>
            <person name="Grigoriev I.V."/>
            <person name="Debuchy R."/>
            <person name="Gladieux P."/>
            <person name="Hiltunen Thoren M."/>
            <person name="Johannesson H."/>
        </authorList>
    </citation>
    <scope>NUCLEOTIDE SEQUENCE</scope>
    <source>
        <strain evidence="18">CBS 118394</strain>
    </source>
</reference>
<proteinExistence type="inferred from homology"/>
<dbReference type="InterPro" id="IPR002225">
    <property type="entry name" value="3Beta_OHSteriod_DH/Estase"/>
</dbReference>
<comment type="caution">
    <text evidence="18">The sequence shown here is derived from an EMBL/GenBank/DDBJ whole genome shotgun (WGS) entry which is preliminary data.</text>
</comment>
<dbReference type="InterPro" id="IPR036291">
    <property type="entry name" value="NAD(P)-bd_dom_sf"/>
</dbReference>
<dbReference type="GO" id="GO:0000252">
    <property type="term" value="F:3-beta-hydroxysteroid dehydrogenase [NAD(P)+]/C4-decarboxylase activity"/>
    <property type="evidence" value="ECO:0007669"/>
    <property type="project" value="UniProtKB-ARBA"/>
</dbReference>
<keyword evidence="8" id="KW-0443">Lipid metabolism</keyword>
<sequence length="374" mass="41547">MASEKKPLLGSVMVIGGCGFLGHHVVRLCLRDYTCSQISVVDLRCTRNRRPESDGVAYYEADITDASKLESIFAKAKPDVVVHTASPAAQSNDSVSHALFKKVNVDGTAAVIEACRKTGVKALVYTSSASIISDNHSDLINADERWPVIRGEDQSEYYSETKAAAEELVLAANRSEESPKLLTCSIRPSGIMGEGDTMTLYHMINIYRQGRTGFQVGDNTNLFDFTYVENVAHAHLLAARCLLVTSALGTVPLDHERVDGEAFLVTNDQPVYFWDFCRAVWSAAGSPLGTDHVWTLSRGVGMVLGFLSEVFFAIIRKPPTFSRQRLTYSCMTRYYDISKAKRRLGYKPLVSLDDAVRRSVKWTLEQQELEKKQQ</sequence>
<dbReference type="Pfam" id="PF01073">
    <property type="entry name" value="3Beta_HSD"/>
    <property type="match status" value="1"/>
</dbReference>
<dbReference type="EMBL" id="JAUEDM010000001">
    <property type="protein sequence ID" value="KAK3330383.1"/>
    <property type="molecule type" value="Genomic_DNA"/>
</dbReference>
<comment type="subunit">
    <text evidence="10">Heterotetramer of ERG25, ERG26, ERG27 and ERG28. ERG28 acts as a scaffold to tether ERG27 and other 4,4-demethylation-related enzymes, forming a demethylation enzyme complex, in the endoplasmic reticulum.</text>
</comment>
<organism evidence="18 19">
    <name type="scientific">Apodospora peruviana</name>
    <dbReference type="NCBI Taxonomy" id="516989"/>
    <lineage>
        <taxon>Eukaryota</taxon>
        <taxon>Fungi</taxon>
        <taxon>Dikarya</taxon>
        <taxon>Ascomycota</taxon>
        <taxon>Pezizomycotina</taxon>
        <taxon>Sordariomycetes</taxon>
        <taxon>Sordariomycetidae</taxon>
        <taxon>Sordariales</taxon>
        <taxon>Lasiosphaeriaceae</taxon>
        <taxon>Apodospora</taxon>
    </lineage>
</organism>
<evidence type="ECO:0000256" key="3">
    <source>
        <dbReference type="ARBA" id="ARBA00022516"/>
    </source>
</evidence>
<evidence type="ECO:0000256" key="5">
    <source>
        <dbReference type="ARBA" id="ARBA00022955"/>
    </source>
</evidence>
<reference evidence="18" key="2">
    <citation type="submission" date="2023-06" db="EMBL/GenBank/DDBJ databases">
        <authorList>
            <consortium name="Lawrence Berkeley National Laboratory"/>
            <person name="Haridas S."/>
            <person name="Hensen N."/>
            <person name="Bonometti L."/>
            <person name="Westerberg I."/>
            <person name="Brannstrom I.O."/>
            <person name="Guillou S."/>
            <person name="Cros-Aarteil S."/>
            <person name="Calhoun S."/>
            <person name="Kuo A."/>
            <person name="Mondo S."/>
            <person name="Pangilinan J."/>
            <person name="Riley R."/>
            <person name="Labutti K."/>
            <person name="Andreopoulos B."/>
            <person name="Lipzen A."/>
            <person name="Chen C."/>
            <person name="Yanf M."/>
            <person name="Daum C."/>
            <person name="Ng V."/>
            <person name="Clum A."/>
            <person name="Steindorff A."/>
            <person name="Ohm R."/>
            <person name="Martin F."/>
            <person name="Silar P."/>
            <person name="Natvig D."/>
            <person name="Lalanne C."/>
            <person name="Gautier V."/>
            <person name="Ament-Velasquez S.L."/>
            <person name="Kruys A."/>
            <person name="Hutchinson M.I."/>
            <person name="Powell A.J."/>
            <person name="Barry K."/>
            <person name="Miller A.N."/>
            <person name="Grigoriev I.V."/>
            <person name="Debuchy R."/>
            <person name="Gladieux P."/>
            <person name="Thoren M.H."/>
            <person name="Johannesson H."/>
        </authorList>
    </citation>
    <scope>NUCLEOTIDE SEQUENCE</scope>
    <source>
        <strain evidence="18">CBS 118394</strain>
    </source>
</reference>
<comment type="similarity">
    <text evidence="2">Belongs to the 3-beta-HSD family.</text>
</comment>
<keyword evidence="19" id="KW-1185">Reference proteome</keyword>
<dbReference type="Gene3D" id="3.40.50.720">
    <property type="entry name" value="NAD(P)-binding Rossmann-like Domain"/>
    <property type="match status" value="1"/>
</dbReference>
<dbReference type="GO" id="GO:0005789">
    <property type="term" value="C:endoplasmic reticulum membrane"/>
    <property type="evidence" value="ECO:0007669"/>
    <property type="project" value="UniProtKB-SubCell"/>
</dbReference>
<evidence type="ECO:0000256" key="9">
    <source>
        <dbReference type="ARBA" id="ARBA00023136"/>
    </source>
</evidence>
<evidence type="ECO:0000256" key="8">
    <source>
        <dbReference type="ARBA" id="ARBA00023098"/>
    </source>
</evidence>
<dbReference type="PANTHER" id="PTHR43245:SF51">
    <property type="entry name" value="SHORT CHAIN DEHYDROGENASE_REDUCTASE FAMILY 42E, MEMBER 2"/>
    <property type="match status" value="1"/>
</dbReference>
<gene>
    <name evidence="18" type="ORF">B0H66DRAFT_59667</name>
</gene>
<evidence type="ECO:0000256" key="2">
    <source>
        <dbReference type="ARBA" id="ARBA00009219"/>
    </source>
</evidence>
<dbReference type="PANTHER" id="PTHR43245">
    <property type="entry name" value="BIFUNCTIONAL POLYMYXIN RESISTANCE PROTEIN ARNA"/>
    <property type="match status" value="1"/>
</dbReference>
<protein>
    <recommendedName>
        <fullName evidence="12">Sterol-4-alpha-carboxylate 3-dehydrogenase ERG26, decarboxylating</fullName>
    </recommendedName>
    <alternativeName>
        <fullName evidence="15 16">C-3 Sterol dehydrogenase ERG26</fullName>
    </alternativeName>
    <alternativeName>
        <fullName evidence="13 14">C-4 decarboxylase ERG26</fullName>
    </alternativeName>
    <alternativeName>
        <fullName evidence="11">Sterol-4-alpha-carboxylate 3-dehydrogenase erg26, decarboxylating</fullName>
    </alternativeName>
</protein>
<dbReference type="GO" id="GO:0006696">
    <property type="term" value="P:ergosterol biosynthetic process"/>
    <property type="evidence" value="ECO:0007669"/>
    <property type="project" value="UniProtKB-ARBA"/>
</dbReference>
<name>A0AAE0ISG8_9PEZI</name>
<keyword evidence="5" id="KW-0752">Steroid biosynthesis</keyword>
<evidence type="ECO:0000256" key="13">
    <source>
        <dbReference type="ARBA" id="ARBA00081267"/>
    </source>
</evidence>
<keyword evidence="4" id="KW-0256">Endoplasmic reticulum</keyword>
<evidence type="ECO:0000259" key="17">
    <source>
        <dbReference type="Pfam" id="PF01073"/>
    </source>
</evidence>
<accession>A0AAE0ISG8</accession>
<evidence type="ECO:0000256" key="14">
    <source>
        <dbReference type="ARBA" id="ARBA00081397"/>
    </source>
</evidence>
<keyword evidence="3" id="KW-0444">Lipid biosynthesis</keyword>
<comment type="subcellular location">
    <subcellularLocation>
        <location evidence="1">Endoplasmic reticulum membrane</location>
        <topology evidence="1">Peripheral membrane protein</topology>
    </subcellularLocation>
</comment>
<evidence type="ECO:0000256" key="11">
    <source>
        <dbReference type="ARBA" id="ARBA00067470"/>
    </source>
</evidence>
<evidence type="ECO:0000256" key="6">
    <source>
        <dbReference type="ARBA" id="ARBA00023002"/>
    </source>
</evidence>
<evidence type="ECO:0000256" key="16">
    <source>
        <dbReference type="ARBA" id="ARBA00082106"/>
    </source>
</evidence>
<dbReference type="InterPro" id="IPR050177">
    <property type="entry name" value="Lipid_A_modif_metabolic_enz"/>
</dbReference>
<evidence type="ECO:0000256" key="10">
    <source>
        <dbReference type="ARBA" id="ARBA00046995"/>
    </source>
</evidence>
<evidence type="ECO:0000256" key="4">
    <source>
        <dbReference type="ARBA" id="ARBA00022824"/>
    </source>
</evidence>
<keyword evidence="9" id="KW-0472">Membrane</keyword>
<dbReference type="SUPFAM" id="SSF51735">
    <property type="entry name" value="NAD(P)-binding Rossmann-fold domains"/>
    <property type="match status" value="1"/>
</dbReference>
<dbReference type="FunFam" id="3.40.50.720:FF:000346">
    <property type="entry name" value="C-3 sterol dehydrogenase/C-4 decarboxylase"/>
    <property type="match status" value="1"/>
</dbReference>
<dbReference type="PROSITE" id="PS51257">
    <property type="entry name" value="PROKAR_LIPOPROTEIN"/>
    <property type="match status" value="1"/>
</dbReference>
<keyword evidence="7" id="KW-0520">NAD</keyword>